<evidence type="ECO:0000313" key="1">
    <source>
        <dbReference type="EMBL" id="CCA59506.1"/>
    </source>
</evidence>
<dbReference type="HOGENOM" id="CLU_1224147_0_0_11"/>
<gene>
    <name evidence="1" type="ordered locus">SVEN_6220</name>
</gene>
<evidence type="ECO:0000313" key="2">
    <source>
        <dbReference type="Proteomes" id="UP000006854"/>
    </source>
</evidence>
<dbReference type="AlphaFoldDB" id="F2RDL4"/>
<protein>
    <submittedName>
        <fullName evidence="1">NADH oxidase</fullName>
    </submittedName>
</protein>
<sequence length="212" mass="23092">MRSMGEPGTVHLWSLREDVAVEREGDGGLLLVGPWGGERIGDAHPVLREALYRMELGPVLLSNVGPAPDGPVYRAGVYLVLLPALQRLSHLVVRTLGLADLRGPLLSVLPLTRPAVFVLPRLGETDQVRLRQGVTLLLESKGFRLERGGAEYRVQLHRPEPMWVVAMLAVSVTPEAVARALPLPLSVTREILEYLAAAGMLVREGQAEEPSL</sequence>
<organism evidence="1 2">
    <name type="scientific">Streptomyces venezuelae (strain ATCC 10712 / CBS 650.69 / DSM 40230 / JCM 4526 / NBRC 13096 / PD 04745)</name>
    <dbReference type="NCBI Taxonomy" id="953739"/>
    <lineage>
        <taxon>Bacteria</taxon>
        <taxon>Bacillati</taxon>
        <taxon>Actinomycetota</taxon>
        <taxon>Actinomycetes</taxon>
        <taxon>Kitasatosporales</taxon>
        <taxon>Streptomycetaceae</taxon>
        <taxon>Streptomyces</taxon>
    </lineage>
</organism>
<dbReference type="Proteomes" id="UP000006854">
    <property type="component" value="Chromosome"/>
</dbReference>
<dbReference type="PATRIC" id="fig|953739.5.peg.1427"/>
<dbReference type="STRING" id="953739.SVEN_6220"/>
<reference evidence="1 2" key="1">
    <citation type="journal article" date="2011" name="BMC Genomics">
        <title>Genome-wide analysis of the role of GlnR in Streptomyces venezuelae provides new insights into global nitrogen regulation in actinomycetes.</title>
        <authorList>
            <person name="Pullan S.T."/>
            <person name="Bibb M.J."/>
            <person name="Merrick M."/>
        </authorList>
    </citation>
    <scope>NUCLEOTIDE SEQUENCE [LARGE SCALE GENOMIC DNA]</scope>
    <source>
        <strain evidence="2">ATCC 10712 / CBS 650.69 / DSM 40230 / JCM 4526 / NBRC 13096 / PD 04745</strain>
    </source>
</reference>
<accession>F2RDL4</accession>
<name>F2RDL4_STRVP</name>
<dbReference type="EMBL" id="FR845719">
    <property type="protein sequence ID" value="CCA59506.1"/>
    <property type="molecule type" value="Genomic_DNA"/>
</dbReference>
<keyword evidence="2" id="KW-1185">Reference proteome</keyword>
<dbReference type="eggNOG" id="ENOG50333F1">
    <property type="taxonomic scope" value="Bacteria"/>
</dbReference>
<proteinExistence type="predicted"/>
<dbReference type="KEGG" id="sve:SVEN_6220"/>